<keyword evidence="1" id="KW-0472">Membrane</keyword>
<dbReference type="Pfam" id="PF16537">
    <property type="entry name" value="T2SSB"/>
    <property type="match status" value="1"/>
</dbReference>
<evidence type="ECO:0000259" key="2">
    <source>
        <dbReference type="Pfam" id="PF16537"/>
    </source>
</evidence>
<proteinExistence type="predicted"/>
<evidence type="ECO:0000313" key="4">
    <source>
        <dbReference type="Proteomes" id="UP001379945"/>
    </source>
</evidence>
<name>A0ABU9C3F1_9BURK</name>
<dbReference type="InterPro" id="IPR032389">
    <property type="entry name" value="GspB_C"/>
</dbReference>
<evidence type="ECO:0000313" key="3">
    <source>
        <dbReference type="EMBL" id="MEK8046392.1"/>
    </source>
</evidence>
<protein>
    <submittedName>
        <fullName evidence="3">General secretion pathway protein GspB</fullName>
    </submittedName>
</protein>
<dbReference type="EMBL" id="JBBUTI010000005">
    <property type="protein sequence ID" value="MEK8046392.1"/>
    <property type="molecule type" value="Genomic_DNA"/>
</dbReference>
<dbReference type="Proteomes" id="UP001379945">
    <property type="component" value="Unassembled WGS sequence"/>
</dbReference>
<accession>A0ABU9C3F1</accession>
<gene>
    <name evidence="3" type="ORF">AACH00_08560</name>
</gene>
<feature type="domain" description="Type II secretion system protein GspB C-terminal" evidence="2">
    <location>
        <begin position="191"/>
        <end position="247"/>
    </location>
</feature>
<keyword evidence="1" id="KW-0812">Transmembrane</keyword>
<keyword evidence="1" id="KW-1133">Transmembrane helix</keyword>
<comment type="caution">
    <text evidence="3">The sequence shown here is derived from an EMBL/GenBank/DDBJ whole genome shotgun (WGS) entry which is preliminary data.</text>
</comment>
<reference evidence="3 4" key="1">
    <citation type="submission" date="2024-04" db="EMBL/GenBank/DDBJ databases">
        <title>Novel species of the genus Ideonella isolated from streams.</title>
        <authorList>
            <person name="Lu H."/>
        </authorList>
    </citation>
    <scope>NUCLEOTIDE SEQUENCE [LARGE SCALE GENOMIC DNA]</scope>
    <source>
        <strain evidence="3 4">LYT19W</strain>
    </source>
</reference>
<feature type="transmembrane region" description="Helical" evidence="1">
    <location>
        <begin position="41"/>
        <end position="62"/>
    </location>
</feature>
<sequence length="249" mass="25820">MSFILDALKRAEEERARGQVPGVHTPAAALAGMAPARGFPLARVGVAVGGLAAVCTVGLFVWQMNQSRDAINKAAVPVAADGVAAASAVSVSRADVSPPGQVPAALPGVAAASTVAVAAPADPRLSVSAPPKSAKTVDVVTPPVKKAAVAEGATRGSNMRMEAEFMPPGMAAPAKVIPFDQIPASRRAHMPKLLVSGGMYSEQASSRMVIVNDQVWREGESPMPGVEVEAIRIRSVVLSWQDLRFELRF</sequence>
<dbReference type="RefSeq" id="WP_341398680.1">
    <property type="nucleotide sequence ID" value="NZ_JBBUTI010000005.1"/>
</dbReference>
<organism evidence="3 4">
    <name type="scientific">Ideonella margarita</name>
    <dbReference type="NCBI Taxonomy" id="2984191"/>
    <lineage>
        <taxon>Bacteria</taxon>
        <taxon>Pseudomonadati</taxon>
        <taxon>Pseudomonadota</taxon>
        <taxon>Betaproteobacteria</taxon>
        <taxon>Burkholderiales</taxon>
        <taxon>Sphaerotilaceae</taxon>
        <taxon>Ideonella</taxon>
    </lineage>
</organism>
<keyword evidence="4" id="KW-1185">Reference proteome</keyword>
<evidence type="ECO:0000256" key="1">
    <source>
        <dbReference type="SAM" id="Phobius"/>
    </source>
</evidence>